<feature type="compositionally biased region" description="Low complexity" evidence="18">
    <location>
        <begin position="1503"/>
        <end position="1527"/>
    </location>
</feature>
<dbReference type="GO" id="GO:0045214">
    <property type="term" value="P:sarcomere organization"/>
    <property type="evidence" value="ECO:0007669"/>
    <property type="project" value="UniProtKB-ARBA"/>
</dbReference>
<gene>
    <name evidence="25" type="ORF">CINC_LOCUS5362</name>
</gene>
<keyword evidence="6" id="KW-0964">Secreted</keyword>
<evidence type="ECO:0000256" key="16">
    <source>
        <dbReference type="PROSITE-ProRule" id="PRU00192"/>
    </source>
</evidence>
<feature type="domain" description="Ig-like" evidence="23">
    <location>
        <begin position="4596"/>
        <end position="4751"/>
    </location>
</feature>
<feature type="compositionally biased region" description="Low complexity" evidence="18">
    <location>
        <begin position="2191"/>
        <end position="2205"/>
    </location>
</feature>
<evidence type="ECO:0000256" key="14">
    <source>
        <dbReference type="ARBA" id="ARBA00061228"/>
    </source>
</evidence>
<evidence type="ECO:0000256" key="8">
    <source>
        <dbReference type="ARBA" id="ARBA00022741"/>
    </source>
</evidence>
<evidence type="ECO:0000256" key="7">
    <source>
        <dbReference type="ARBA" id="ARBA00022737"/>
    </source>
</evidence>
<dbReference type="CDD" id="cd00063">
    <property type="entry name" value="FN3"/>
    <property type="match status" value="2"/>
</dbReference>
<feature type="compositionally biased region" description="Low complexity" evidence="18">
    <location>
        <begin position="2494"/>
        <end position="2504"/>
    </location>
</feature>
<feature type="domain" description="DH" evidence="21">
    <location>
        <begin position="1655"/>
        <end position="1833"/>
    </location>
</feature>
<feature type="compositionally biased region" description="Low complexity" evidence="18">
    <location>
        <begin position="2155"/>
        <end position="2164"/>
    </location>
</feature>
<evidence type="ECO:0000259" key="22">
    <source>
        <dbReference type="PROSITE" id="PS50011"/>
    </source>
</evidence>
<dbReference type="InterPro" id="IPR036179">
    <property type="entry name" value="Ig-like_dom_sf"/>
</dbReference>
<dbReference type="GO" id="GO:0045989">
    <property type="term" value="P:positive regulation of striated muscle contraction"/>
    <property type="evidence" value="ECO:0007669"/>
    <property type="project" value="UniProtKB-ARBA"/>
</dbReference>
<feature type="domain" description="Ig-like" evidence="23">
    <location>
        <begin position="5117"/>
        <end position="5206"/>
    </location>
</feature>
<evidence type="ECO:0000256" key="5">
    <source>
        <dbReference type="ARBA" id="ARBA00022490"/>
    </source>
</evidence>
<dbReference type="PANTHER" id="PTHR47633">
    <property type="entry name" value="IMMUNOGLOBULIN"/>
    <property type="match status" value="1"/>
</dbReference>
<dbReference type="InterPro" id="IPR035899">
    <property type="entry name" value="DBL_dom_sf"/>
</dbReference>
<keyword evidence="8" id="KW-0547">Nucleotide-binding</keyword>
<feature type="coiled-coil region" evidence="17">
    <location>
        <begin position="195"/>
        <end position="257"/>
    </location>
</feature>
<comment type="similarity">
    <text evidence="3">Belongs to the protein kinase superfamily. CAMK Ser/Thr protein kinase family.</text>
</comment>
<feature type="compositionally biased region" description="Basic and acidic residues" evidence="18">
    <location>
        <begin position="3374"/>
        <end position="3399"/>
    </location>
</feature>
<evidence type="ECO:0000259" key="19">
    <source>
        <dbReference type="PROSITE" id="PS50002"/>
    </source>
</evidence>
<dbReference type="FunFam" id="2.60.40.10:FF:000145">
    <property type="entry name" value="Myosin light chain kinase, smooth muscle"/>
    <property type="match status" value="2"/>
</dbReference>
<dbReference type="FunFam" id="2.60.40.10:FF:000032">
    <property type="entry name" value="palladin isoform X1"/>
    <property type="match status" value="1"/>
</dbReference>
<feature type="compositionally biased region" description="Basic and acidic residues" evidence="18">
    <location>
        <begin position="3414"/>
        <end position="3428"/>
    </location>
</feature>
<feature type="compositionally biased region" description="Basic and acidic residues" evidence="18">
    <location>
        <begin position="3454"/>
        <end position="3467"/>
    </location>
</feature>
<dbReference type="GO" id="GO:0007525">
    <property type="term" value="P:somatic muscle development"/>
    <property type="evidence" value="ECO:0007669"/>
    <property type="project" value="UniProtKB-ARBA"/>
</dbReference>
<dbReference type="FunFam" id="2.60.40.10:FF:000873">
    <property type="entry name" value="Muscle M-line assembly protein unc-89"/>
    <property type="match status" value="1"/>
</dbReference>
<comment type="subcellular location">
    <subcellularLocation>
        <location evidence="1">Cytoplasm</location>
        <location evidence="1">Myofibril</location>
        <location evidence="1">Sarcomere</location>
        <location evidence="1">A band</location>
    </subcellularLocation>
    <subcellularLocation>
        <location evidence="2">Secreted</location>
    </subcellularLocation>
</comment>
<dbReference type="InterPro" id="IPR011009">
    <property type="entry name" value="Kinase-like_dom_sf"/>
</dbReference>
<dbReference type="Gene3D" id="1.20.900.10">
    <property type="entry name" value="Dbl homology (DH) domain"/>
    <property type="match status" value="1"/>
</dbReference>
<feature type="domain" description="Fibronectin type-III" evidence="24">
    <location>
        <begin position="5799"/>
        <end position="5893"/>
    </location>
</feature>
<feature type="domain" description="Fibronectin type-III" evidence="24">
    <location>
        <begin position="4882"/>
        <end position="4982"/>
    </location>
</feature>
<name>A0A9N8KPC2_CHRIL</name>
<dbReference type="GO" id="GO:0060298">
    <property type="term" value="P:positive regulation of sarcomere organization"/>
    <property type="evidence" value="ECO:0007669"/>
    <property type="project" value="UniProtKB-ARBA"/>
</dbReference>
<feature type="domain" description="Ig-like" evidence="23">
    <location>
        <begin position="4366"/>
        <end position="4457"/>
    </location>
</feature>
<comment type="similarity">
    <text evidence="14">Belongs to the hemolin family.</text>
</comment>
<feature type="compositionally biased region" description="Polar residues" evidence="18">
    <location>
        <begin position="2168"/>
        <end position="2183"/>
    </location>
</feature>
<feature type="domain" description="Ig-like" evidence="23">
    <location>
        <begin position="4075"/>
        <end position="4164"/>
    </location>
</feature>
<feature type="domain" description="Protein kinase" evidence="22">
    <location>
        <begin position="5236"/>
        <end position="5491"/>
    </location>
</feature>
<feature type="region of interest" description="Disordered" evidence="18">
    <location>
        <begin position="3300"/>
        <end position="3512"/>
    </location>
</feature>
<feature type="compositionally biased region" description="Low complexity" evidence="18">
    <location>
        <begin position="2261"/>
        <end position="2284"/>
    </location>
</feature>
<feature type="compositionally biased region" description="Basic and acidic residues" evidence="18">
    <location>
        <begin position="3480"/>
        <end position="3512"/>
    </location>
</feature>
<dbReference type="SUPFAM" id="SSF48726">
    <property type="entry name" value="Immunoglobulin"/>
    <property type="match status" value="21"/>
</dbReference>
<dbReference type="InterPro" id="IPR007110">
    <property type="entry name" value="Ig-like_dom"/>
</dbReference>
<dbReference type="InterPro" id="IPR003961">
    <property type="entry name" value="FN3_dom"/>
</dbReference>
<feature type="compositionally biased region" description="Polar residues" evidence="18">
    <location>
        <begin position="2230"/>
        <end position="2249"/>
    </location>
</feature>
<feature type="domain" description="SH3" evidence="19">
    <location>
        <begin position="1528"/>
        <end position="1644"/>
    </location>
</feature>
<dbReference type="GO" id="GO:0005524">
    <property type="term" value="F:ATP binding"/>
    <property type="evidence" value="ECO:0007669"/>
    <property type="project" value="UniProtKB-KW"/>
</dbReference>
<feature type="domain" description="Ig-like" evidence="23">
    <location>
        <begin position="5703"/>
        <end position="5793"/>
    </location>
</feature>
<dbReference type="GO" id="GO:0005576">
    <property type="term" value="C:extracellular region"/>
    <property type="evidence" value="ECO:0007669"/>
    <property type="project" value="UniProtKB-SubCell"/>
</dbReference>
<accession>A0A9N8KPC2</accession>
<feature type="region of interest" description="Disordered" evidence="18">
    <location>
        <begin position="1979"/>
        <end position="2079"/>
    </location>
</feature>
<dbReference type="PANTHER" id="PTHR47633:SF4">
    <property type="entry name" value="MYOPALLADIN ISOFORM X1"/>
    <property type="match status" value="1"/>
</dbReference>
<dbReference type="Gene3D" id="2.30.29.30">
    <property type="entry name" value="Pleckstrin-homology domain (PH domain)/Phosphotyrosine-binding domain (PTB)"/>
    <property type="match status" value="1"/>
</dbReference>
<feature type="compositionally biased region" description="Basic and acidic residues" evidence="18">
    <location>
        <begin position="3306"/>
        <end position="3358"/>
    </location>
</feature>
<keyword evidence="17" id="KW-0175">Coiled coil</keyword>
<feature type="domain" description="Ig-like" evidence="23">
    <location>
        <begin position="4765"/>
        <end position="4854"/>
    </location>
</feature>
<dbReference type="InterPro" id="IPR001849">
    <property type="entry name" value="PH_domain"/>
</dbReference>
<dbReference type="Pfam" id="PF22697">
    <property type="entry name" value="SOS1_NGEF_PH"/>
    <property type="match status" value="1"/>
</dbReference>
<dbReference type="SUPFAM" id="SSF56112">
    <property type="entry name" value="Protein kinase-like (PK-like)"/>
    <property type="match status" value="2"/>
</dbReference>
<dbReference type="FunFam" id="2.60.40.10:FF:001381">
    <property type="entry name" value="Uncharacterized protein, isoform C"/>
    <property type="match status" value="1"/>
</dbReference>
<evidence type="ECO:0000256" key="18">
    <source>
        <dbReference type="SAM" id="MobiDB-lite"/>
    </source>
</evidence>
<evidence type="ECO:0000256" key="2">
    <source>
        <dbReference type="ARBA" id="ARBA00004613"/>
    </source>
</evidence>
<feature type="domain" description="Ig-like" evidence="23">
    <location>
        <begin position="2511"/>
        <end position="2714"/>
    </location>
</feature>
<dbReference type="FunFam" id="2.30.29.30:FF:000519">
    <property type="entry name" value="Muscle M-line assembly protein unc-89-like Protein"/>
    <property type="match status" value="1"/>
</dbReference>
<dbReference type="GO" id="GO:0005085">
    <property type="term" value="F:guanyl-nucleotide exchange factor activity"/>
    <property type="evidence" value="ECO:0007669"/>
    <property type="project" value="InterPro"/>
</dbReference>
<evidence type="ECO:0000256" key="13">
    <source>
        <dbReference type="ARBA" id="ARBA00023319"/>
    </source>
</evidence>
<evidence type="ECO:0000256" key="6">
    <source>
        <dbReference type="ARBA" id="ARBA00022525"/>
    </source>
</evidence>
<feature type="domain" description="Ig-like" evidence="23">
    <location>
        <begin position="3873"/>
        <end position="3965"/>
    </location>
</feature>
<dbReference type="InterPro" id="IPR055251">
    <property type="entry name" value="SOS1_NGEF_PH"/>
</dbReference>
<dbReference type="GO" id="GO:0004672">
    <property type="term" value="F:protein kinase activity"/>
    <property type="evidence" value="ECO:0007669"/>
    <property type="project" value="InterPro"/>
</dbReference>
<feature type="region of interest" description="Disordered" evidence="18">
    <location>
        <begin position="1027"/>
        <end position="1049"/>
    </location>
</feature>
<dbReference type="SMART" id="SM00325">
    <property type="entry name" value="RhoGEF"/>
    <property type="match status" value="1"/>
</dbReference>
<evidence type="ECO:0000256" key="1">
    <source>
        <dbReference type="ARBA" id="ARBA00004161"/>
    </source>
</evidence>
<dbReference type="InterPro" id="IPR003598">
    <property type="entry name" value="Ig_sub2"/>
</dbReference>
<reference evidence="25" key="1">
    <citation type="submission" date="2021-12" db="EMBL/GenBank/DDBJ databases">
        <authorList>
            <person name="King R."/>
        </authorList>
    </citation>
    <scope>NUCLEOTIDE SEQUENCE</scope>
</reference>
<dbReference type="PROSITE" id="PS50853">
    <property type="entry name" value="FN3"/>
    <property type="match status" value="2"/>
</dbReference>
<protein>
    <recommendedName>
        <fullName evidence="15">Hemolin</fullName>
    </recommendedName>
</protein>
<feature type="domain" description="Ig-like" evidence="23">
    <location>
        <begin position="3973"/>
        <end position="4070"/>
    </location>
</feature>
<feature type="region of interest" description="Disordered" evidence="18">
    <location>
        <begin position="2375"/>
        <end position="2394"/>
    </location>
</feature>
<dbReference type="GO" id="GO:0040017">
    <property type="term" value="P:positive regulation of locomotion"/>
    <property type="evidence" value="ECO:0007669"/>
    <property type="project" value="UniProtKB-ARBA"/>
</dbReference>
<keyword evidence="5" id="KW-0963">Cytoplasm</keyword>
<dbReference type="InterPro" id="IPR000219">
    <property type="entry name" value="DH_dom"/>
</dbReference>
<dbReference type="InterPro" id="IPR036028">
    <property type="entry name" value="SH3-like_dom_sf"/>
</dbReference>
<evidence type="ECO:0000256" key="17">
    <source>
        <dbReference type="SAM" id="Coils"/>
    </source>
</evidence>
<dbReference type="Gene3D" id="1.10.510.10">
    <property type="entry name" value="Transferase(Phosphotransferase) domain 1"/>
    <property type="match status" value="2"/>
</dbReference>
<dbReference type="SUPFAM" id="SSF50044">
    <property type="entry name" value="SH3-domain"/>
    <property type="match status" value="1"/>
</dbReference>
<dbReference type="InterPro" id="IPR013098">
    <property type="entry name" value="Ig_I-set"/>
</dbReference>
<dbReference type="Proteomes" id="UP001154114">
    <property type="component" value="Chromosome 2"/>
</dbReference>
<dbReference type="InterPro" id="IPR003599">
    <property type="entry name" value="Ig_sub"/>
</dbReference>
<keyword evidence="4 16" id="KW-0728">SH3 domain</keyword>
<feature type="compositionally biased region" description="Basic and acidic residues" evidence="18">
    <location>
        <begin position="2022"/>
        <end position="2037"/>
    </location>
</feature>
<feature type="compositionally biased region" description="Basic and acidic residues" evidence="18">
    <location>
        <begin position="1995"/>
        <end position="2006"/>
    </location>
</feature>
<dbReference type="Pfam" id="PF00041">
    <property type="entry name" value="fn3"/>
    <property type="match status" value="1"/>
</dbReference>
<feature type="domain" description="PH" evidence="20">
    <location>
        <begin position="1845"/>
        <end position="1950"/>
    </location>
</feature>
<dbReference type="Gene3D" id="3.30.200.20">
    <property type="entry name" value="Phosphorylase Kinase, domain 1"/>
    <property type="match status" value="1"/>
</dbReference>
<feature type="compositionally biased region" description="Low complexity" evidence="18">
    <location>
        <begin position="2038"/>
        <end position="2059"/>
    </location>
</feature>
<feature type="compositionally biased region" description="Low complexity" evidence="18">
    <location>
        <begin position="2137"/>
        <end position="2148"/>
    </location>
</feature>
<evidence type="ECO:0000256" key="12">
    <source>
        <dbReference type="ARBA" id="ARBA00023180"/>
    </source>
</evidence>
<dbReference type="InterPro" id="IPR036116">
    <property type="entry name" value="FN3_sf"/>
</dbReference>
<feature type="region of interest" description="Disordered" evidence="18">
    <location>
        <begin position="2125"/>
        <end position="2360"/>
    </location>
</feature>
<sequence>MSFCRITGRSRGLPKPNYFPLLAPISPADAKRCCRITGKSYGLPSHHYIPVLLTARSSKAKCKITNVSGELGPHHYSPEINYGNRKHEILPDYRYIFPVLDGSTEAQKSLLELLLGKQVTEDKRYVYTVQERRCSLVFSAQMEAAVRDGDVRDVMLAKDSDTVLIKTKHGRSVSMDFKDFTEDVEMYEGEGPNAEVLKQREMEELEEKKKKRKRAAGLSSMKKIFEKKEKLAEVQELEEEKHRLERKAKKAKFEEVKHDVKTFSYNSFDAHHMRSKSSIIMCSSEWREQMHPLIETWDGETFEKDVTDDRIAPKATKLPTPVKITPHHCEAEIYEVDRNVGEVSIPLENVPCVNPLKPMKTRPSETLLSAVKEIPKERLIETADIIEKLVESDKVDMLPTLDDLSDVVKNIKKGKREKVAKISGLTLDINKAKKFIPGQVVNTPQGPIFVPGQTVDTPTGPVFVPGLSVNTPAGPGLIPGHVVTNENTNEPFFLAGQVLQTTNGEEFVCGQTIKNKDDTYRFAEGQTVLSEEGLKFIPGKIINTGAEEVFVPGQTLLTPEGVQFVPGQTITEHSGITFTPGQNAKINNEWQFVPGQVLHQDDELHFVPGATIATPNGLKFIPGQTVDIDGEAHFVPGITKTTSKNKLEFVPGTTVETVDGPKFIEGQIVHTNCGEKFLPGKTIVQADGNVEFSVAKSVEDITFSEGAPVGLPIDIKTCSLSEDSLYVFGHMIQTSKGIEFYPGPRVPKLDGKVVPGRLVKNEANESRFVPGMMVEGIFVPGQIVFTENGEQFVPGQVVDTADGPKFVPGQVVNTKSGPKFVPGQTIHTIDGPRFVPGQIIETKAGPTFIPGQVISTEDEGSRFVPGQVVDTEEGPRFVPGRVIETDDNGVTFVPGQIVQTPEGLKFVAPDLTEGEEGLEFSVQSFVVTPEELKLLKVKTNPNDTTSTKGELTIDTNMLRQLSEAGMSIGRQVPAELPAINVVLNQTRNAEALKAFVTDFGLKDEVANQLMDVITSIIEMSAHLKTEIRENHNEGSPNETKKGKASKKRLEMQEHTGYTGGNGQTAHQEHVKNSIAAAVLAALVTAEQFEEVNNNNSKEKYQMILKSIDSILGKTIDADLVSAMFSILQTEENKEILREEILENTSQPKVELIKIAVNSALHKHSLSEEDIIEKFGDYLSSENEVLGPAFKNISKCDTNLLHHVLGRISESISFVKSDHEVTETLQKAIVCAVQEASSKELEELFQDNNKENLKELIIQSVGLAKILGMRDVASNLLSFVNDEDSLSKIANDATSLNILKRLTVMRKLADKTPSLHTALHKLETDPGQARTDPYLRDLVRESAALMIVPEETPLMTSEDVPLNLLDPENSLAMEDFLFQRRKQKGAFLIMKKGLQAVVPREASRAVLTGEVAYTVLDENGLRHFEPLHVFSALNLSKPTAHRFSMYSCPIVDDDDEDLQSFTGYCNISNNQKITKLGGWSRRYSGVLLERENTRSRMSSLETTPSYKRYPSRSMSSSRSRSSCSRSPPKVEDVVVASADYSAVADDEVSLKAGDIVEVLDTKSALGSKKRADPELDLKAELLDATAAKHKIAVRPKKNHPKRKTVSSKTDGEGRWLVRVIEDVQGGELRTRQGYVPATVLEEKQTAERDQTALAARRQAVVRELVETEEEFGRDMQQVVSRYMKPTDKASTPKLVFDNRELLFSNFRQICEFHNTVLLEGIKYYASEPKMLGRALLRMEREFDKHVAYCRDEPRAQHLLATEPVVTKYFQDLADKLRDDKGIAEHLKLPIQRINDYQLLLKELVKYSKRLGEDCTDLQKALELFLSVPNRATDNKFIASIEGFRGNIYKLGRLLTHDWFTVTDAEGKSSERYLFLFKARILICKVKRVSDDRSVFVLKDIIKLPEVEVKENPEEPLKFALCQKVSPASYTLAAHKEQTKTNWLTEIRKHASDVVALAEHAADDLQVEPSPEAIAAEVEEKKKKREHTEVAQVEAVQETKEKRSRVEEVTITEESQQVKSKRKASIESEVAHKISKSEVTEVSSVSEEQASTKVSSTSVKVESSKVTEHTASASHSEQTSQVTVTAAASEVKVAQETSVQSEQISVQSSAVKQSSYKAEQATAQKTVTQQSAVQSSEVQTASTTQKSATQESIQATSVEQQSSSVEESTKLATATELKTQTSVKETVSEQKSAETVSKSSVVEATTTETKEASVLSSQQTTDVQKVVESTVEKTSGAESQTQVPGNGQTVTAEGGVEDEMSRYSRSSRLSGEYSSSSRKLSSGGRYESSSTYEGSGLTSSYSRRESGSRLESSKYESGGALEGTASSRYESKYSSRTDGGSKYGIESSYESKSEAGSKYGIESDSASKIDSIASKYGIEASSESKTERSSYAIEGDSASKIDSIASKYGLESKYESKVESSAYGTESDTTSKIDSIASKYASKRFSIEASSDGDKVEGVASTTESSYEAVKNGGSSYESRRSKKAIANGSVSTGYESTTSKTVSKSESNDGKPIFTKTLEGQNIEPGENAIFECLLRESADVKVTWLKDNKPLTDRLMDRCSISYENDGSFKLELKHCREDDTGVYTAIAENQKGNAHCTAQLVVQELTPEERKERNALKAPYFLVALKDTEIMENTYLRFMVNIKGDPNPDVKFYRDDKEIITSSASERVSIIRTRAERGCYELVIADVQPSDAGKYSCKAVNIYGEVTSEATVTVVDDKNIFGELPPGGEGLLAKGEKASFTWKRDGQAFDPEERFKVLLGDDEDSLALVFQHVKPEDAGIYTCVAKTSTGNISCSAELTVQGAVHELHREPEKPSLIIEHREAIVSAGASAMLELQCKGFPKPNIVFKHNGKDVEADTRHKFLYEDEESMSLVIKNVSQADAGAYEVTASNELGEDTTTMHLVVKAAPKIKRKVENQTCMVSATHTVTIEIEGTPAPDVTFYKDGAEIKSSERILIVKESDEVYKITIKDAKLTDTGSYSVVAKNEINQCSDFWQWHVTSPPRVIKKMGEKKVCEEKETITFKVETESDPAPTVQWFKNKVELSESSTVKISSAGEAHSLVITSAARSDAGEYSCEIRNIHGSTSDSCALHVRSGPQFTQRLKDISASEGDVNVEFTVAVEAYPEPTIKWYLGDVEITEKKSVFTRVDSGNTHKLILKEVSAEYSGNYTCKVSNDLGADSCQATFTVNRKPRFTKSLIDMTVDAGQTLKLDVEVEGCPEPKVKWYKDGKEVTTDARVKIERDSKRLENYHLTVTLVKEEDGGEYEVRAENEMGSVSSKSTVTVHTQEIHSRLTKEAIVESEVDDEGKKKKQAIEDDVDKGEKKSAKVAKAEAIEEKSIWDDEDDGKAKKAKVDDADKPAANAAKQSVTEPEVAEEKSFWDDSEEDKKPKTAKIEEPKTKPSKGRKSITESEVIEEKSIWDDADDGKSKQPIIEEPDTPVSRKAKKSVSEPEIAEEKSFWDDDDSKKSSKPIIEEIDSPDTGKKTFSEPESVEEKSYWDENHNEQNKKPIVEEVITKKEVGEKGSTKPEIIEEVPIAEDLKSPKRKSVKKQSVEEPLSAETEGRVFETVTTFKTGEGGSIIMSKVSSTRSNGAIITGPAETRTLHKMTSTSVIYEDDDDFYGNRRLIQPNKPHTTSLEVEEIASHSYFLTELGQYSIPDHIRRGTYGIIEEPQTDSDAEMGSRCGRQGANRTVSIMSVSEDEMSWQNESLSREISIEDLSKSIFDIDETRKVFSKDSYVRQSSFKEDYFLGEEDEESFIVKEKSQKVYENDITEKLIHISKEFDENDFKSVDNKIDNVKNRIIEEFVLGPMKNFDNITKDVTETTVERKRKNDGKLFSLEEEVDDQLEALLKRSQRQRSILDDILNVEEEKAPPTTKGNTMKDGHAYESLPLVYTVEVAGTPKPTVRWLHDGKEVKPCGRVHISNDGDLFKLEIDSVIMKDAGNWQCEISNNLGKEVIKAELTVSPEADLRKPKFTSPLEAQRVMQREPVTLKAVCTADPQPHVSWLLNGIELEPSANIVTSADAKDLDHGLKECTFTLEIPTGRHTDTGEYTIQAKNKYGVGESSARLDILLRPEIEGLKDVTAVPFEETTFIANVRANPIAEVKWSKDGYAIQPSSRYDITEDLAAETYQLVVKKVGVEDAGVYTLTAKNEVGETAQQAKLSVHTGSPVFTKPLQKQSVRDYDDCTLKVRCDGVPKPDVLWYRDGQEINNDERHTVTTEVGGQVDSELEIKHFNASDAGKYKVRAVSLAGEAVCEAPISLEQKTPGFAHKLERQKDVDEGEPLELKAKLDGSPIPTAKWFKDGAPLSPDDSRLVQSALPDGTVKLNIERVTPADCGAYKLVISNPHGENSALCAVAVNPTPRKPSFSQELEDVKAVVGQPLKLEARLMAFPAPEIKWFKDGLPIRPSQAINFINQPGGVIGLSIDSCKPEDAGVYSLTVTNRLGETGSKAKVEVTQKERKPAFIAELQPTKVIEGFPVKLEVKILGHPQPTIKWTHNGKEIVPDGQRIRVVSQPDGSHALLIDKAGPADAGQYGVVASNDKGETASNADLTVASRTDDSTPQERPRLIHGLRDLTAEEGQPLAVSAPFVGNPVPEVSWTKDGQPLRPSEKILLTCDGKRVGLEINPVELPDAGVYGVKLVNPLGEDSSEGTINVRKVFQPPTFSQKFTDLQQLPTFDAKFPARVFGIPFPDITWYKNGSPLRHSDKYNLKRDGDACCLYVRDLTPDDAGVYKCVARNKEGEASCEANLEVVDKIARKQKVEPPSFLKKIGDIEVFRGMSAKFTACATGTPEPDVEWYRNDERLFPCERIRMDKETTGLLRLTISGVDPTDVGAYRCRIYNPHGEDACTAQLTYDTLEIQSSKRPIGDQYSDFDKMKKTGIPMPLADRPIISRMADRHLTLSWKPSIPHGPRFPVTYQVEMCEVPDGDWFTARTGLRSCVCDIRNLEPFRDYKFRIRVENKYGVSDPSPYAITHRSKLEPDPPKFVPYLEPGIDFRPETSPYFPRDFDIERPPHDGYAQAPRFLRQEHDSQYGVKGHNVNLFWFVYGYPKPKMTYFFNDEPIDIGGRYDWSYTRNGQATLFINKMLERDAGWYEAVATNEHGQSRQRVRLEVAEYPAFLRRPEEAVVLQRKTVRLEARVAGVPYPDIKWYKDWQPLAPSTRTKIQFIEPDTCILVIHDAILKDEGLYSISARNVAGSVSSSAMLHVEESEHEYSDRIREHPPRVKPSTKPFGDFYDLGDELGRGVQGVVYHAAERLNGRNYAAKIMHGHSALKPFMKNELDIMNLLNDRHLIRLYDAYEHEHTLALVLELAGGGELVRDRLLRSQGYTEREIAGYIRQVLRGVKYMHDNSVAHLGLTIGELLLSHAGSDELKLCDFGLSRRIQFGKHASLDYGMPEYVAPEVASGEGVSFAADMWSIGIITYILLSGHSPFRGVNDRETLTRIREGTWDWHDEEWWSRLSKESRDFISKLLIFNWHERMDVNTALSHPWLGLADKIYQEEYQITTDRLRNYYNLYRDWTSNAQCRNWFRRRPLSGAYEHPSKMVYPPGETYTPEATPDREPRTREPNEQEINFKQWDHPDWEVSAKSESHYQNGPDTYLLQLRDTQFPVRLREYMKVACNRSPGYSLNVFDTYDPRTPIIHERRRFTDIMDEEIDDERRDRINNYGTETYTIRRLRHELGTRLDSYAEAQALMESKKDGQLPFFREKPQLLPIREGEQAQLSCYAVGDPKPAITWFKNDMVIAEGQRITIVEDEDGRSTLKFNPAKHHDIGFYKVVARNKVGQTVARTRVVEATTPDAPDSPTATDISDTEVLLRWKQPKYDGNSPVVCYSLQYKAGDSVEWKDAANNIDHEFFVVRGLSPDTSYQFRLASRNRIGWSDKGIPTHLVKTKNSGAPKIEVTKAMRHLQQLTESGQEVSIDEQRPKLDYSIEEKPVEWQSTQQFTERYSFVSELWRGKFSIVVKGIDRSNDNVVVSKILETRPETEVQIQREFECLRRLRHERISNLLAAYQAPGSQVSALILEKLQGADILTYLSSRHDYTEQMVATIVTQMLDGLQYLHWRGYCHLDLQPDNVVMASVRSIQVKLIDFGSAHKVTKLGTSVPQVGDLEYKAPEIINDEPAFPQTDIWSVGVLTYIMLSGVSPFKGDDDAETKQNISFVRFRFEHLYKEITQEATRFLMFLFKKVPLKRPLAEECYDHRWLTQSDFMNKKRERAVFLGNRLKDFSEKYHEKKSREASQADSVAAAFGNFGARQLARSNSIQDELLTTFASH</sequence>
<dbReference type="SUPFAM" id="SSF49265">
    <property type="entry name" value="Fibronectin type III"/>
    <property type="match status" value="1"/>
</dbReference>
<feature type="domain" description="Ig-like" evidence="23">
    <location>
        <begin position="3097"/>
        <end position="3187"/>
    </location>
</feature>
<dbReference type="Pfam" id="PF00069">
    <property type="entry name" value="Pkinase"/>
    <property type="match status" value="2"/>
</dbReference>
<proteinExistence type="inferred from homology"/>
<feature type="compositionally biased region" description="Polar residues" evidence="18">
    <location>
        <begin position="2125"/>
        <end position="2136"/>
    </location>
</feature>
<dbReference type="FunFam" id="2.60.40.10:FF:000147">
    <property type="entry name" value="Myosin light chain kinase"/>
    <property type="match status" value="1"/>
</dbReference>
<dbReference type="Gene3D" id="2.60.40.10">
    <property type="entry name" value="Immunoglobulins"/>
    <property type="match status" value="23"/>
</dbReference>
<feature type="domain" description="Ig-like" evidence="23">
    <location>
        <begin position="3003"/>
        <end position="3092"/>
    </location>
</feature>
<keyword evidence="9" id="KW-0067">ATP-binding</keyword>
<dbReference type="PROSITE" id="PS50010">
    <property type="entry name" value="DH_2"/>
    <property type="match status" value="1"/>
</dbReference>
<dbReference type="PROSITE" id="PS50835">
    <property type="entry name" value="IG_LIKE"/>
    <property type="match status" value="16"/>
</dbReference>
<feature type="compositionally biased region" description="Basic and acidic residues" evidence="18">
    <location>
        <begin position="5557"/>
        <end position="5567"/>
    </location>
</feature>
<dbReference type="FunFam" id="2.60.40.10:FF:000802">
    <property type="entry name" value="Muscle M-line assembly protein unc-89"/>
    <property type="match status" value="1"/>
</dbReference>
<dbReference type="SMART" id="SM00060">
    <property type="entry name" value="FN3"/>
    <property type="match status" value="2"/>
</dbReference>
<dbReference type="Gene3D" id="2.30.30.40">
    <property type="entry name" value="SH3 Domains"/>
    <property type="match status" value="1"/>
</dbReference>
<dbReference type="FunFam" id="2.60.40.10:FF:000107">
    <property type="entry name" value="Myosin, light chain kinase a"/>
    <property type="match status" value="4"/>
</dbReference>
<dbReference type="GO" id="GO:0031430">
    <property type="term" value="C:M band"/>
    <property type="evidence" value="ECO:0007669"/>
    <property type="project" value="UniProtKB-ARBA"/>
</dbReference>
<dbReference type="SUPFAM" id="SSF50729">
    <property type="entry name" value="PH domain-like"/>
    <property type="match status" value="1"/>
</dbReference>
<keyword evidence="26" id="KW-1185">Reference proteome</keyword>
<dbReference type="SUPFAM" id="SSF48065">
    <property type="entry name" value="DBL homology domain (DH-domain)"/>
    <property type="match status" value="1"/>
</dbReference>
<evidence type="ECO:0000256" key="11">
    <source>
        <dbReference type="ARBA" id="ARBA00023179"/>
    </source>
</evidence>
<dbReference type="SMART" id="SM00233">
    <property type="entry name" value="PH"/>
    <property type="match status" value="1"/>
</dbReference>
<feature type="domain" description="Protein kinase" evidence="22">
    <location>
        <begin position="5947"/>
        <end position="6201"/>
    </location>
</feature>
<feature type="region of interest" description="Disordered" evidence="18">
    <location>
        <begin position="2456"/>
        <end position="2512"/>
    </location>
</feature>
<dbReference type="SMART" id="SM00409">
    <property type="entry name" value="IG"/>
    <property type="match status" value="21"/>
</dbReference>
<evidence type="ECO:0000259" key="21">
    <source>
        <dbReference type="PROSITE" id="PS50010"/>
    </source>
</evidence>
<dbReference type="InterPro" id="IPR011993">
    <property type="entry name" value="PH-like_dom_sf"/>
</dbReference>
<feature type="compositionally biased region" description="Basic and acidic residues" evidence="18">
    <location>
        <begin position="2300"/>
        <end position="2312"/>
    </location>
</feature>
<dbReference type="FunFam" id="2.60.40.10:FF:001036">
    <property type="entry name" value="Muscle M-line assembly protein unc-89"/>
    <property type="match status" value="1"/>
</dbReference>
<dbReference type="FunFam" id="1.20.900.10:FF:000033">
    <property type="entry name" value="Muscle M-line assembly protein unc-89-like Protein"/>
    <property type="match status" value="1"/>
</dbReference>
<feature type="region of interest" description="Disordered" evidence="18">
    <location>
        <begin position="1492"/>
        <end position="1527"/>
    </location>
</feature>
<evidence type="ECO:0000256" key="15">
    <source>
        <dbReference type="ARBA" id="ARBA00068688"/>
    </source>
</evidence>
<dbReference type="PROSITE" id="PS50011">
    <property type="entry name" value="PROTEIN_KINASE_DOM"/>
    <property type="match status" value="2"/>
</dbReference>
<dbReference type="FunFam" id="2.60.40.10:FF:000940">
    <property type="entry name" value="Muscle M-line assembly protein unc-89"/>
    <property type="match status" value="1"/>
</dbReference>
<feature type="domain" description="Ig-like" evidence="23">
    <location>
        <begin position="2734"/>
        <end position="2800"/>
    </location>
</feature>
<keyword evidence="12" id="KW-0325">Glycoprotein</keyword>
<dbReference type="FunFam" id="2.60.40.10:FF:000796">
    <property type="entry name" value="Muscle M-line assembly protein unc-89"/>
    <property type="match status" value="1"/>
</dbReference>
<evidence type="ECO:0000259" key="23">
    <source>
        <dbReference type="PROSITE" id="PS50835"/>
    </source>
</evidence>
<feature type="compositionally biased region" description="Polar residues" evidence="18">
    <location>
        <begin position="2067"/>
        <end position="2079"/>
    </location>
</feature>
<dbReference type="InterPro" id="IPR013783">
    <property type="entry name" value="Ig-like_fold"/>
</dbReference>
<keyword evidence="13" id="KW-0393">Immunoglobulin domain</keyword>
<dbReference type="OrthoDB" id="2570713at2759"/>
<evidence type="ECO:0000259" key="20">
    <source>
        <dbReference type="PROSITE" id="PS50003"/>
    </source>
</evidence>
<evidence type="ECO:0000256" key="9">
    <source>
        <dbReference type="ARBA" id="ARBA00022840"/>
    </source>
</evidence>
<feature type="domain" description="Ig-like" evidence="23">
    <location>
        <begin position="4170"/>
        <end position="4261"/>
    </location>
</feature>
<dbReference type="CDD" id="cd13325">
    <property type="entry name" value="PH_unc89"/>
    <property type="match status" value="1"/>
</dbReference>
<dbReference type="SMART" id="SM00408">
    <property type="entry name" value="IGc2"/>
    <property type="match status" value="20"/>
</dbReference>
<feature type="region of interest" description="Disordered" evidence="18">
    <location>
        <begin position="5545"/>
        <end position="5567"/>
    </location>
</feature>
<dbReference type="EMBL" id="LR824005">
    <property type="protein sequence ID" value="CAD0194507.1"/>
    <property type="molecule type" value="Genomic_DNA"/>
</dbReference>
<keyword evidence="11" id="KW-0514">Muscle protein</keyword>
<feature type="domain" description="Ig-like" evidence="23">
    <location>
        <begin position="4267"/>
        <end position="4360"/>
    </location>
</feature>
<feature type="domain" description="Ig-like" evidence="23">
    <location>
        <begin position="3192"/>
        <end position="3283"/>
    </location>
</feature>
<dbReference type="Pfam" id="PF00621">
    <property type="entry name" value="RhoGEF"/>
    <property type="match status" value="1"/>
</dbReference>
<dbReference type="FunFam" id="2.60.40.10:FF:000345">
    <property type="entry name" value="Muscle M-line assembly protein unc-89"/>
    <property type="match status" value="3"/>
</dbReference>
<dbReference type="PROSITE" id="PS50002">
    <property type="entry name" value="SH3"/>
    <property type="match status" value="1"/>
</dbReference>
<feature type="domain" description="Ig-like" evidence="23">
    <location>
        <begin position="4463"/>
        <end position="4553"/>
    </location>
</feature>
<organism evidence="25 26">
    <name type="scientific">Chrysodeixis includens</name>
    <name type="common">Soybean looper</name>
    <name type="synonym">Pseudoplusia includens</name>
    <dbReference type="NCBI Taxonomy" id="689277"/>
    <lineage>
        <taxon>Eukaryota</taxon>
        <taxon>Metazoa</taxon>
        <taxon>Ecdysozoa</taxon>
        <taxon>Arthropoda</taxon>
        <taxon>Hexapoda</taxon>
        <taxon>Insecta</taxon>
        <taxon>Pterygota</taxon>
        <taxon>Neoptera</taxon>
        <taxon>Endopterygota</taxon>
        <taxon>Lepidoptera</taxon>
        <taxon>Glossata</taxon>
        <taxon>Ditrysia</taxon>
        <taxon>Noctuoidea</taxon>
        <taxon>Noctuidae</taxon>
        <taxon>Plusiinae</taxon>
        <taxon>Chrysodeixis</taxon>
    </lineage>
</organism>
<keyword evidence="7" id="KW-0677">Repeat</keyword>
<evidence type="ECO:0000313" key="26">
    <source>
        <dbReference type="Proteomes" id="UP001154114"/>
    </source>
</evidence>
<dbReference type="Pfam" id="PF07679">
    <property type="entry name" value="I-set"/>
    <property type="match status" value="21"/>
</dbReference>
<dbReference type="FunFam" id="2.60.40.10:FF:000425">
    <property type="entry name" value="Myosin light chain kinase"/>
    <property type="match status" value="2"/>
</dbReference>
<keyword evidence="10" id="KW-1015">Disulfide bond</keyword>
<evidence type="ECO:0000313" key="25">
    <source>
        <dbReference type="EMBL" id="CAD0194507.1"/>
    </source>
</evidence>
<dbReference type="InterPro" id="IPR000719">
    <property type="entry name" value="Prot_kinase_dom"/>
</dbReference>
<dbReference type="InterPro" id="IPR001452">
    <property type="entry name" value="SH3_domain"/>
</dbReference>
<feature type="compositionally biased region" description="Polar residues" evidence="18">
    <location>
        <begin position="2285"/>
        <end position="2296"/>
    </location>
</feature>
<dbReference type="CDD" id="cd00160">
    <property type="entry name" value="RhoGEF"/>
    <property type="match status" value="1"/>
</dbReference>
<dbReference type="FunFam" id="2.60.40.10:FF:000919">
    <property type="entry name" value="Uncharacterized protein, isoform C"/>
    <property type="match status" value="1"/>
</dbReference>
<evidence type="ECO:0000256" key="10">
    <source>
        <dbReference type="ARBA" id="ARBA00023157"/>
    </source>
</evidence>
<dbReference type="PROSITE" id="PS50003">
    <property type="entry name" value="PH_DOMAIN"/>
    <property type="match status" value="1"/>
</dbReference>
<evidence type="ECO:0000256" key="3">
    <source>
        <dbReference type="ARBA" id="ARBA00006692"/>
    </source>
</evidence>
<evidence type="ECO:0000259" key="24">
    <source>
        <dbReference type="PROSITE" id="PS50853"/>
    </source>
</evidence>
<evidence type="ECO:0000256" key="4">
    <source>
        <dbReference type="ARBA" id="ARBA00022443"/>
    </source>
</evidence>